<dbReference type="Proteomes" id="UP000468531">
    <property type="component" value="Unassembled WGS sequence"/>
</dbReference>
<accession>A0A6P1B7E7</accession>
<reference evidence="3 4" key="1">
    <citation type="journal article" date="2020" name="Arch. Microbiol.">
        <title>Bradyrhizobium uaiense sp. nov., a new highly efficient cowpea symbiont.</title>
        <authorList>
            <person name="Cabral Michel D."/>
            <person name="Azarias Guimaraes A."/>
            <person name="Martins da Costa E."/>
            <person name="Soares de Carvalho T."/>
            <person name="Balsanelli E."/>
            <person name="Willems A."/>
            <person name="Maltempi de Souza E."/>
            <person name="de Souza Moreira F.M."/>
        </authorList>
    </citation>
    <scope>NUCLEOTIDE SEQUENCE [LARGE SCALE GENOMIC DNA]</scope>
    <source>
        <strain evidence="3 4">UFLA 03-164</strain>
    </source>
</reference>
<sequence length="225" mass="24669">MGSRLAGKRVIVTDFREYNGADIAALFEEEGAVVFADDRDLTSPSAADDLVREVGRVDILIANLATKFGFAQAVDQPDREMVRLMNAIFYPLHRLTRAVLPQMLERKCGKIVVVGSSAAVKGRKGGVALYGAARGAQFGYMRNLAQEVAPHIQVNGTAQTYVDNQTYWPQAYRETEDFRQRLAEVPAGRLGTGRELAQSVLFLAGPESDFLYGHILPFSGGWITS</sequence>
<dbReference type="SUPFAM" id="SSF51735">
    <property type="entry name" value="NAD(P)-binding Rossmann-fold domains"/>
    <property type="match status" value="1"/>
</dbReference>
<dbReference type="EMBL" id="VKHP01000002">
    <property type="protein sequence ID" value="NEU94486.1"/>
    <property type="molecule type" value="Genomic_DNA"/>
</dbReference>
<comment type="similarity">
    <text evidence="1">Belongs to the short-chain dehydrogenases/reductases (SDR) family.</text>
</comment>
<dbReference type="AlphaFoldDB" id="A0A6P1B7E7"/>
<dbReference type="RefSeq" id="WP_163149623.1">
    <property type="nucleotide sequence ID" value="NZ_VKHP01000002.1"/>
</dbReference>
<dbReference type="PANTHER" id="PTHR42760:SF133">
    <property type="entry name" value="3-OXOACYL-[ACYL-CARRIER-PROTEIN] REDUCTASE"/>
    <property type="match status" value="1"/>
</dbReference>
<keyword evidence="4" id="KW-1185">Reference proteome</keyword>
<dbReference type="InterPro" id="IPR002347">
    <property type="entry name" value="SDR_fam"/>
</dbReference>
<dbReference type="GO" id="GO:0016616">
    <property type="term" value="F:oxidoreductase activity, acting on the CH-OH group of donors, NAD or NADP as acceptor"/>
    <property type="evidence" value="ECO:0007669"/>
    <property type="project" value="TreeGrafter"/>
</dbReference>
<dbReference type="PRINTS" id="PR00081">
    <property type="entry name" value="GDHRDH"/>
</dbReference>
<organism evidence="3 4">
    <name type="scientific">Bradyrhizobium uaiense</name>
    <dbReference type="NCBI Taxonomy" id="2594946"/>
    <lineage>
        <taxon>Bacteria</taxon>
        <taxon>Pseudomonadati</taxon>
        <taxon>Pseudomonadota</taxon>
        <taxon>Alphaproteobacteria</taxon>
        <taxon>Hyphomicrobiales</taxon>
        <taxon>Nitrobacteraceae</taxon>
        <taxon>Bradyrhizobium</taxon>
    </lineage>
</organism>
<dbReference type="Pfam" id="PF13561">
    <property type="entry name" value="adh_short_C2"/>
    <property type="match status" value="1"/>
</dbReference>
<protein>
    <submittedName>
        <fullName evidence="3">SDR family oxidoreductase</fullName>
    </submittedName>
</protein>
<evidence type="ECO:0000313" key="4">
    <source>
        <dbReference type="Proteomes" id="UP000468531"/>
    </source>
</evidence>
<dbReference type="Gene3D" id="3.40.50.720">
    <property type="entry name" value="NAD(P)-binding Rossmann-like Domain"/>
    <property type="match status" value="1"/>
</dbReference>
<evidence type="ECO:0000256" key="1">
    <source>
        <dbReference type="ARBA" id="ARBA00006484"/>
    </source>
</evidence>
<comment type="caution">
    <text evidence="3">The sequence shown here is derived from an EMBL/GenBank/DDBJ whole genome shotgun (WGS) entry which is preliminary data.</text>
</comment>
<evidence type="ECO:0000256" key="2">
    <source>
        <dbReference type="ARBA" id="ARBA00023002"/>
    </source>
</evidence>
<dbReference type="CDD" id="cd05233">
    <property type="entry name" value="SDR_c"/>
    <property type="match status" value="1"/>
</dbReference>
<evidence type="ECO:0000313" key="3">
    <source>
        <dbReference type="EMBL" id="NEU94486.1"/>
    </source>
</evidence>
<gene>
    <name evidence="3" type="ORF">FNJ47_01240</name>
</gene>
<name>A0A6P1B7E7_9BRAD</name>
<dbReference type="PANTHER" id="PTHR42760">
    <property type="entry name" value="SHORT-CHAIN DEHYDROGENASES/REDUCTASES FAMILY MEMBER"/>
    <property type="match status" value="1"/>
</dbReference>
<dbReference type="InterPro" id="IPR036291">
    <property type="entry name" value="NAD(P)-bd_dom_sf"/>
</dbReference>
<keyword evidence="2" id="KW-0560">Oxidoreductase</keyword>
<proteinExistence type="inferred from homology"/>